<dbReference type="InterPro" id="IPR013083">
    <property type="entry name" value="Znf_RING/FYVE/PHD"/>
</dbReference>
<feature type="domain" description="FYVE-type" evidence="6">
    <location>
        <begin position="46"/>
        <end position="102"/>
    </location>
</feature>
<proteinExistence type="predicted"/>
<evidence type="ECO:0000256" key="1">
    <source>
        <dbReference type="ARBA" id="ARBA00022723"/>
    </source>
</evidence>
<keyword evidence="8" id="KW-1185">Reference proteome</keyword>
<keyword evidence="2 4" id="KW-0863">Zinc-finger</keyword>
<name>A0A1R2BLY6_9CILI</name>
<gene>
    <name evidence="7" type="ORF">SteCoe_22477</name>
</gene>
<comment type="caution">
    <text evidence="7">The sequence shown here is derived from an EMBL/GenBank/DDBJ whole genome shotgun (WGS) entry which is preliminary data.</text>
</comment>
<keyword evidence="1" id="KW-0479">Metal-binding</keyword>
<dbReference type="EMBL" id="MPUH01000553">
    <property type="protein sequence ID" value="OMJ77843.1"/>
    <property type="molecule type" value="Genomic_DNA"/>
</dbReference>
<dbReference type="InterPro" id="IPR011011">
    <property type="entry name" value="Znf_FYVE_PHD"/>
</dbReference>
<dbReference type="InterPro" id="IPR017455">
    <property type="entry name" value="Znf_FYVE-rel"/>
</dbReference>
<sequence>MSSFQDDELSVDMISARGSMAIELTEPDVKFPLAANRNLYLNDLSCSVCERNFTNVGIAISKKDHCRFCYKGVCIQCLGFYYFHSESQKLEKMCSTCHNKLFTMNEQFTTEIHKLRLERIQLKQEIDLASKQKERITKERQIAEAELDEVRKHMSLSVDDKEKIIKELKDKQLRLQSQEDEYKNMIENLIIESGLLNTKYHDIKTHCEEVKKRGEKEQMMINKLKEEYNQILLKKISLANERNSGNATESQAMIRIDAMKEEITVIEEKIRDANKKNKKFDRKLKEKENLKNMSDEKISQMQDELNGKRSVLVEDRISSDEEKRLKELKDELRAAEKSISTLEERLRISKKSIKSQNEVVSANHYEAGKLLIDTENIRKNKAGNGKTLCCKCVIV</sequence>
<dbReference type="PROSITE" id="PS50178">
    <property type="entry name" value="ZF_FYVE"/>
    <property type="match status" value="1"/>
</dbReference>
<protein>
    <recommendedName>
        <fullName evidence="6">FYVE-type domain-containing protein</fullName>
    </recommendedName>
</protein>
<evidence type="ECO:0000313" key="7">
    <source>
        <dbReference type="EMBL" id="OMJ77843.1"/>
    </source>
</evidence>
<organism evidence="7 8">
    <name type="scientific">Stentor coeruleus</name>
    <dbReference type="NCBI Taxonomy" id="5963"/>
    <lineage>
        <taxon>Eukaryota</taxon>
        <taxon>Sar</taxon>
        <taxon>Alveolata</taxon>
        <taxon>Ciliophora</taxon>
        <taxon>Postciliodesmatophora</taxon>
        <taxon>Heterotrichea</taxon>
        <taxon>Heterotrichida</taxon>
        <taxon>Stentoridae</taxon>
        <taxon>Stentor</taxon>
    </lineage>
</organism>
<evidence type="ECO:0000256" key="2">
    <source>
        <dbReference type="ARBA" id="ARBA00022771"/>
    </source>
</evidence>
<feature type="coiled-coil region" evidence="5">
    <location>
        <begin position="105"/>
        <end position="352"/>
    </location>
</feature>
<dbReference type="GO" id="GO:0008270">
    <property type="term" value="F:zinc ion binding"/>
    <property type="evidence" value="ECO:0007669"/>
    <property type="project" value="UniProtKB-KW"/>
</dbReference>
<evidence type="ECO:0000256" key="4">
    <source>
        <dbReference type="PROSITE-ProRule" id="PRU00091"/>
    </source>
</evidence>
<evidence type="ECO:0000259" key="6">
    <source>
        <dbReference type="PROSITE" id="PS50178"/>
    </source>
</evidence>
<dbReference type="Proteomes" id="UP000187209">
    <property type="component" value="Unassembled WGS sequence"/>
</dbReference>
<evidence type="ECO:0000256" key="5">
    <source>
        <dbReference type="SAM" id="Coils"/>
    </source>
</evidence>
<evidence type="ECO:0000313" key="8">
    <source>
        <dbReference type="Proteomes" id="UP000187209"/>
    </source>
</evidence>
<keyword evidence="5" id="KW-0175">Coiled coil</keyword>
<accession>A0A1R2BLY6</accession>
<dbReference type="SUPFAM" id="SSF57903">
    <property type="entry name" value="FYVE/PHD zinc finger"/>
    <property type="match status" value="1"/>
</dbReference>
<keyword evidence="3" id="KW-0862">Zinc</keyword>
<dbReference type="CDD" id="cd00065">
    <property type="entry name" value="FYVE_like_SF"/>
    <property type="match status" value="1"/>
</dbReference>
<evidence type="ECO:0000256" key="3">
    <source>
        <dbReference type="ARBA" id="ARBA00022833"/>
    </source>
</evidence>
<dbReference type="Gene3D" id="3.30.40.10">
    <property type="entry name" value="Zinc/RING finger domain, C3HC4 (zinc finger)"/>
    <property type="match status" value="1"/>
</dbReference>
<dbReference type="AlphaFoldDB" id="A0A1R2BLY6"/>
<dbReference type="OrthoDB" id="326378at2759"/>
<reference evidence="7 8" key="1">
    <citation type="submission" date="2016-11" db="EMBL/GenBank/DDBJ databases">
        <title>The macronuclear genome of Stentor coeruleus: a giant cell with tiny introns.</title>
        <authorList>
            <person name="Slabodnick M."/>
            <person name="Ruby J.G."/>
            <person name="Reiff S.B."/>
            <person name="Swart E.C."/>
            <person name="Gosai S."/>
            <person name="Prabakaran S."/>
            <person name="Witkowska E."/>
            <person name="Larue G.E."/>
            <person name="Fisher S."/>
            <person name="Freeman R.M."/>
            <person name="Gunawardena J."/>
            <person name="Chu W."/>
            <person name="Stover N.A."/>
            <person name="Gregory B.D."/>
            <person name="Nowacki M."/>
            <person name="Derisi J."/>
            <person name="Roy S.W."/>
            <person name="Marshall W.F."/>
            <person name="Sood P."/>
        </authorList>
    </citation>
    <scope>NUCLEOTIDE SEQUENCE [LARGE SCALE GENOMIC DNA]</scope>
    <source>
        <strain evidence="7">WM001</strain>
    </source>
</reference>